<dbReference type="CDD" id="cd00590">
    <property type="entry name" value="RRM_SF"/>
    <property type="match status" value="1"/>
</dbReference>
<feature type="region of interest" description="Disordered" evidence="3">
    <location>
        <begin position="424"/>
        <end position="445"/>
    </location>
</feature>
<dbReference type="AlphaFoldDB" id="A0A8T2SM28"/>
<feature type="domain" description="RRM" evidence="4">
    <location>
        <begin position="117"/>
        <end position="207"/>
    </location>
</feature>
<evidence type="ECO:0000313" key="6">
    <source>
        <dbReference type="Proteomes" id="UP000825935"/>
    </source>
</evidence>
<dbReference type="InterPro" id="IPR012677">
    <property type="entry name" value="Nucleotide-bd_a/b_plait_sf"/>
</dbReference>
<sequence length="591" mass="64909">MSTDFILQGLCFNYFLVSIQLLSSLEASMEKPVRVKGTEVFVGGLPQSTTEETLKEVFSEFGEVCEMRLMKDQNGNLKGYAFLRFTTKEAASMAQKKKHGAMLNGKKIRVSLSTDHDRLFIGSLKKEWTQEEVEEMIKQAFEDVVDFELAVVPDVEGTSNDKKKINRGFGFITFKDHPAAARAYRIGNKPDFTLKGKWHPIIDWAQSETDFDPDEMAKITVAFVSNLPNNVTEDFLSEIFEPFGEIEKIALSRKEDYTVGFVHFTNRSDLDSAIKELNGKTVKGPDKKQSLKLQVAVSRPLDKSKKRNREEYESAAMKVGGQKKLDTAIQFPVPVTGVLPRSIVDPYELKVGGLDPVVTGRLLQIFQRGIINQHEVGINVIEGLRDLPPTSAIEVLDKFATANFKEIRNRIGYLATMIKRSNNSRKGSKVGAHEETGRSLPLPNGHMSGAPSLNTYLDGYNLTARISDSELLGYSGIGNLSTVSLTSGLTDPMLSRGHTAFGDALSLPAYQSSLTALGLGGLSTGSLGGLSGLSNMYGSLGSLQATPGGHESSAPDRKAFRFDPYTGEPFKFDPFTGEPLQHSGVTPKVRK</sequence>
<dbReference type="PROSITE" id="PS50102">
    <property type="entry name" value="RRM"/>
    <property type="match status" value="3"/>
</dbReference>
<organism evidence="5 6">
    <name type="scientific">Ceratopteris richardii</name>
    <name type="common">Triangle waterfern</name>
    <dbReference type="NCBI Taxonomy" id="49495"/>
    <lineage>
        <taxon>Eukaryota</taxon>
        <taxon>Viridiplantae</taxon>
        <taxon>Streptophyta</taxon>
        <taxon>Embryophyta</taxon>
        <taxon>Tracheophyta</taxon>
        <taxon>Polypodiopsida</taxon>
        <taxon>Polypodiidae</taxon>
        <taxon>Polypodiales</taxon>
        <taxon>Pteridineae</taxon>
        <taxon>Pteridaceae</taxon>
        <taxon>Parkerioideae</taxon>
        <taxon>Ceratopteris</taxon>
    </lineage>
</organism>
<dbReference type="PANTHER" id="PTHR21245">
    <property type="entry name" value="HETEROGENEOUS NUCLEAR RIBONUCLEOPROTEIN"/>
    <property type="match status" value="1"/>
</dbReference>
<dbReference type="Proteomes" id="UP000825935">
    <property type="component" value="Chromosome 19"/>
</dbReference>
<feature type="domain" description="RRM" evidence="4">
    <location>
        <begin position="38"/>
        <end position="115"/>
    </location>
</feature>
<evidence type="ECO:0000259" key="4">
    <source>
        <dbReference type="PROSITE" id="PS50102"/>
    </source>
</evidence>
<dbReference type="CDD" id="cd21039">
    <property type="entry name" value="NURR"/>
    <property type="match status" value="1"/>
</dbReference>
<reference evidence="5" key="1">
    <citation type="submission" date="2021-08" db="EMBL/GenBank/DDBJ databases">
        <title>WGS assembly of Ceratopteris richardii.</title>
        <authorList>
            <person name="Marchant D.B."/>
            <person name="Chen G."/>
            <person name="Jenkins J."/>
            <person name="Shu S."/>
            <person name="Leebens-Mack J."/>
            <person name="Grimwood J."/>
            <person name="Schmutz J."/>
            <person name="Soltis P."/>
            <person name="Soltis D."/>
            <person name="Chen Z.-H."/>
        </authorList>
    </citation>
    <scope>NUCLEOTIDE SEQUENCE</scope>
    <source>
        <strain evidence="5">Whitten #5841</strain>
        <tissue evidence="5">Leaf</tissue>
    </source>
</reference>
<comment type="caution">
    <text evidence="5">The sequence shown here is derived from an EMBL/GenBank/DDBJ whole genome shotgun (WGS) entry which is preliminary data.</text>
</comment>
<dbReference type="EMBL" id="CM035424">
    <property type="protein sequence ID" value="KAH7352551.1"/>
    <property type="molecule type" value="Genomic_DNA"/>
</dbReference>
<accession>A0A8T2SM28</accession>
<keyword evidence="6" id="KW-1185">Reference proteome</keyword>
<dbReference type="InterPro" id="IPR035979">
    <property type="entry name" value="RBD_domain_sf"/>
</dbReference>
<evidence type="ECO:0000256" key="2">
    <source>
        <dbReference type="PROSITE-ProRule" id="PRU00176"/>
    </source>
</evidence>
<gene>
    <name evidence="5" type="ORF">KP509_19G051400</name>
</gene>
<keyword evidence="1 2" id="KW-0694">RNA-binding</keyword>
<dbReference type="OrthoDB" id="3800936at2759"/>
<dbReference type="Pfam" id="PF18360">
    <property type="entry name" value="hnRNP_Q_AcD"/>
    <property type="match status" value="1"/>
</dbReference>
<proteinExistence type="predicted"/>
<protein>
    <recommendedName>
        <fullName evidence="4">RRM domain-containing protein</fullName>
    </recommendedName>
</protein>
<dbReference type="Pfam" id="PF00076">
    <property type="entry name" value="RRM_1"/>
    <property type="match status" value="3"/>
</dbReference>
<dbReference type="GO" id="GO:0003723">
    <property type="term" value="F:RNA binding"/>
    <property type="evidence" value="ECO:0007669"/>
    <property type="project" value="UniProtKB-UniRule"/>
</dbReference>
<feature type="region of interest" description="Disordered" evidence="3">
    <location>
        <begin position="570"/>
        <end position="591"/>
    </location>
</feature>
<evidence type="ECO:0000256" key="3">
    <source>
        <dbReference type="SAM" id="MobiDB-lite"/>
    </source>
</evidence>
<dbReference type="SUPFAM" id="SSF54928">
    <property type="entry name" value="RNA-binding domain, RBD"/>
    <property type="match status" value="2"/>
</dbReference>
<feature type="domain" description="RRM" evidence="4">
    <location>
        <begin position="220"/>
        <end position="298"/>
    </location>
</feature>
<dbReference type="InterPro" id="IPR000504">
    <property type="entry name" value="RRM_dom"/>
</dbReference>
<dbReference type="InterPro" id="IPR041337">
    <property type="entry name" value="hnRNP_Q_AcD"/>
</dbReference>
<evidence type="ECO:0000256" key="1">
    <source>
        <dbReference type="ARBA" id="ARBA00022884"/>
    </source>
</evidence>
<dbReference type="Gene3D" id="3.30.70.330">
    <property type="match status" value="3"/>
</dbReference>
<dbReference type="OMA" id="REDPNMS"/>
<name>A0A8T2SM28_CERRI</name>
<dbReference type="SMART" id="SM00360">
    <property type="entry name" value="RRM"/>
    <property type="match status" value="3"/>
</dbReference>
<evidence type="ECO:0000313" key="5">
    <source>
        <dbReference type="EMBL" id="KAH7352551.1"/>
    </source>
</evidence>